<sequence>MKRWTESMLILFAIVVLLLLGISILYTQHPLFGKIPTGERLKRIENSPNYRQGQFRNRLEKPDMADCSHTFIELYRTFIKTIPHRRPKDIIPSIKTNLRTLDPKQDVMIWFGHSSVFIQLNGKTFLIDPVMSGKVSPLPWGTRAYRGTDIYTVEELPQIDYLLISHDHYDHLDYKTILQLKHKVKYVITGLGVGEHFEYWGYSKEQLIERDWGDKIEFEGDITIITETTHHDSRRAFKGGKNLWVSFIIQSPNRKIFYTGDGGYDKHFVEIGKKYGPFDWALMENGQYDAAWRSVHCHPDEVAQATEELQARNMLPVHHSKFSLAKHPWNEPINRIVRYSKQRNYRLATPMIGELVELDNEQQSFKQWWANIR</sequence>
<evidence type="ECO:0000313" key="2">
    <source>
        <dbReference type="EMBL" id="EEY94114.1"/>
    </source>
</evidence>
<dbReference type="HOGENOM" id="CLU_020884_0_2_6"/>
<evidence type="ECO:0000313" key="3">
    <source>
        <dbReference type="Proteomes" id="UP000018442"/>
    </source>
</evidence>
<gene>
    <name evidence="2" type="ORF">HMPREF0026_01390</name>
</gene>
<feature type="domain" description="Metallo-beta-lactamase" evidence="1">
    <location>
        <begin position="124"/>
        <end position="319"/>
    </location>
</feature>
<dbReference type="Gene3D" id="3.60.15.10">
    <property type="entry name" value="Ribonuclease Z/Hydroxyacylglutathione hydrolase-like"/>
    <property type="match status" value="1"/>
</dbReference>
<evidence type="ECO:0000259" key="1">
    <source>
        <dbReference type="Pfam" id="PF12706"/>
    </source>
</evidence>
<dbReference type="PANTHER" id="PTHR15032:SF4">
    <property type="entry name" value="N-ACYL-PHOSPHATIDYLETHANOLAMINE-HYDROLYZING PHOSPHOLIPASE D"/>
    <property type="match status" value="1"/>
</dbReference>
<dbReference type="Pfam" id="PF12706">
    <property type="entry name" value="Lactamase_B_2"/>
    <property type="match status" value="1"/>
</dbReference>
<organism evidence="2 3">
    <name type="scientific">Acinetobacter junii SH205</name>
    <dbReference type="NCBI Taxonomy" id="575587"/>
    <lineage>
        <taxon>Bacteria</taxon>
        <taxon>Pseudomonadati</taxon>
        <taxon>Pseudomonadota</taxon>
        <taxon>Gammaproteobacteria</taxon>
        <taxon>Moraxellales</taxon>
        <taxon>Moraxellaceae</taxon>
        <taxon>Acinetobacter</taxon>
    </lineage>
</organism>
<dbReference type="GO" id="GO:0005737">
    <property type="term" value="C:cytoplasm"/>
    <property type="evidence" value="ECO:0007669"/>
    <property type="project" value="TreeGrafter"/>
</dbReference>
<dbReference type="PIRSF" id="PIRSF038896">
    <property type="entry name" value="NAPE-PLD"/>
    <property type="match status" value="1"/>
</dbReference>
<dbReference type="EMBL" id="GG705011">
    <property type="protein sequence ID" value="EEY94114.1"/>
    <property type="molecule type" value="Genomic_DNA"/>
</dbReference>
<reference evidence="3" key="1">
    <citation type="journal article" date="2012" name="PLoS ONE">
        <title>The success of Acinetobacter species; genetic, metabolic and virulence attributes.</title>
        <authorList>
            <person name="Peleg A.Y."/>
            <person name="de Breij A."/>
            <person name="Adams M.D."/>
            <person name="Cerqueira G.M."/>
            <person name="Mocali S."/>
            <person name="Galardini M."/>
            <person name="Nibbering P.H."/>
            <person name="Earl A.M."/>
            <person name="Ward D.V."/>
            <person name="Paterson D.L."/>
            <person name="Seifert H."/>
            <person name="Dijkshoorn L."/>
        </authorList>
    </citation>
    <scope>NUCLEOTIDE SEQUENCE [LARGE SCALE GENOMIC DNA]</scope>
    <source>
        <strain evidence="3">SH205</strain>
    </source>
</reference>
<name>D0SJU2_ACIJU</name>
<protein>
    <submittedName>
        <fullName evidence="2">Metallo-beta-lactamase domain protein</fullName>
    </submittedName>
</protein>
<accession>D0SJU2</accession>
<dbReference type="SUPFAM" id="SSF56281">
    <property type="entry name" value="Metallo-hydrolase/oxidoreductase"/>
    <property type="match status" value="1"/>
</dbReference>
<dbReference type="GO" id="GO:0008270">
    <property type="term" value="F:zinc ion binding"/>
    <property type="evidence" value="ECO:0007669"/>
    <property type="project" value="InterPro"/>
</dbReference>
<dbReference type="InterPro" id="IPR024884">
    <property type="entry name" value="NAPE-PLD"/>
</dbReference>
<dbReference type="Proteomes" id="UP000018442">
    <property type="component" value="Unassembled WGS sequence"/>
</dbReference>
<dbReference type="InterPro" id="IPR036866">
    <property type="entry name" value="RibonucZ/Hydroxyglut_hydro"/>
</dbReference>
<dbReference type="PANTHER" id="PTHR15032">
    <property type="entry name" value="N-ACYL-PHOSPHATIDYLETHANOLAMINE-HYDROLYZING PHOSPHOLIPASE D"/>
    <property type="match status" value="1"/>
</dbReference>
<dbReference type="InterPro" id="IPR001279">
    <property type="entry name" value="Metallo-B-lactamas"/>
</dbReference>
<proteinExistence type="predicted"/>
<dbReference type="GO" id="GO:0070290">
    <property type="term" value="F:N-acylphosphatidylethanolamine-specific phospholipase D activity"/>
    <property type="evidence" value="ECO:0007669"/>
    <property type="project" value="InterPro"/>
</dbReference>
<dbReference type="AlphaFoldDB" id="D0SJU2"/>